<evidence type="ECO:0000313" key="2">
    <source>
        <dbReference type="EMBL" id="ANC32239.1"/>
    </source>
</evidence>
<keyword evidence="1" id="KW-1133">Transmembrane helix</keyword>
<reference evidence="2 3" key="1">
    <citation type="submission" date="2016-01" db="EMBL/GenBank/DDBJ databases">
        <title>Complete genome sequence of a soil Actinobacterium, Isoptericola dokdonensis DS-3.</title>
        <authorList>
            <person name="Kwon S.-K."/>
            <person name="Kim J.F."/>
        </authorList>
    </citation>
    <scope>NUCLEOTIDE SEQUENCE [LARGE SCALE GENOMIC DNA]</scope>
    <source>
        <strain evidence="2 3">DS-3</strain>
    </source>
</reference>
<feature type="transmembrane region" description="Helical" evidence="1">
    <location>
        <begin position="6"/>
        <end position="34"/>
    </location>
</feature>
<keyword evidence="1" id="KW-0812">Transmembrane</keyword>
<dbReference type="RefSeq" id="WP_068203392.1">
    <property type="nucleotide sequence ID" value="NZ_CP014209.1"/>
</dbReference>
<dbReference type="OrthoDB" id="5150101at2"/>
<dbReference type="PATRIC" id="fig|1300344.3.peg.2726"/>
<evidence type="ECO:0000256" key="1">
    <source>
        <dbReference type="SAM" id="Phobius"/>
    </source>
</evidence>
<evidence type="ECO:0000313" key="3">
    <source>
        <dbReference type="Proteomes" id="UP000076794"/>
    </source>
</evidence>
<organism evidence="2 3">
    <name type="scientific">Isoptericola dokdonensis DS-3</name>
    <dbReference type="NCBI Taxonomy" id="1300344"/>
    <lineage>
        <taxon>Bacteria</taxon>
        <taxon>Bacillati</taxon>
        <taxon>Actinomycetota</taxon>
        <taxon>Actinomycetes</taxon>
        <taxon>Micrococcales</taxon>
        <taxon>Promicromonosporaceae</taxon>
        <taxon>Isoptericola</taxon>
    </lineage>
</organism>
<dbReference type="KEGG" id="ido:I598_2710"/>
<sequence>MVWGSGWFTVISLVQLLAPLVTATALVVIAVTFVRRARAAAPVDPTDRPGLMEQRLEHLDRLHAAGRITDDERSAARARLLGEF</sequence>
<accession>A0A168FP83</accession>
<evidence type="ECO:0008006" key="4">
    <source>
        <dbReference type="Google" id="ProtNLM"/>
    </source>
</evidence>
<protein>
    <recommendedName>
        <fullName evidence="4">SHOCT domain-containing protein</fullName>
    </recommendedName>
</protein>
<keyword evidence="1" id="KW-0472">Membrane</keyword>
<gene>
    <name evidence="2" type="ORF">I598_2710</name>
</gene>
<name>A0A168FP83_9MICO</name>
<dbReference type="Proteomes" id="UP000076794">
    <property type="component" value="Chromosome"/>
</dbReference>
<dbReference type="EMBL" id="CP014209">
    <property type="protein sequence ID" value="ANC32239.1"/>
    <property type="molecule type" value="Genomic_DNA"/>
</dbReference>
<keyword evidence="3" id="KW-1185">Reference proteome</keyword>
<dbReference type="AlphaFoldDB" id="A0A168FP83"/>
<proteinExistence type="predicted"/>
<dbReference type="STRING" id="1300344.I598_2710"/>